<keyword evidence="3" id="KW-1185">Reference proteome</keyword>
<organism evidence="2 3">
    <name type="scientific">Pedobacter segetis</name>
    <dbReference type="NCBI Taxonomy" id="2793069"/>
    <lineage>
        <taxon>Bacteria</taxon>
        <taxon>Pseudomonadati</taxon>
        <taxon>Bacteroidota</taxon>
        <taxon>Sphingobacteriia</taxon>
        <taxon>Sphingobacteriales</taxon>
        <taxon>Sphingobacteriaceae</taxon>
        <taxon>Pedobacter</taxon>
    </lineage>
</organism>
<gene>
    <name evidence="2" type="ORF">I5M32_14980</name>
</gene>
<dbReference type="PROSITE" id="PS51257">
    <property type="entry name" value="PROKAR_LIPOPROTEIN"/>
    <property type="match status" value="1"/>
</dbReference>
<evidence type="ECO:0000313" key="2">
    <source>
        <dbReference type="EMBL" id="MBK0384270.1"/>
    </source>
</evidence>
<sequence>MKHTFYLLLILIISFTACKKDAPPTKDDLYPDKPIQASASAINTFQKPDPFYQLYVYRYDPDTQSWTKRIGGHFSTISLTDSTYLGFTNPYVADSGVAMFDMVKLYGDVIGSTAIKTAQINVDQVLQFVPYTPGAKKGDVKVKAQDVTVTKKDGTTFKVGISGSGTYDETTQLIDLEIKFDNSRINLPNTSYKYKLSVTALTL</sequence>
<accession>A0ABS1BMZ8</accession>
<feature type="chain" id="PRO_5047052342" evidence="1">
    <location>
        <begin position="20"/>
        <end position="203"/>
    </location>
</feature>
<comment type="caution">
    <text evidence="2">The sequence shown here is derived from an EMBL/GenBank/DDBJ whole genome shotgun (WGS) entry which is preliminary data.</text>
</comment>
<protein>
    <submittedName>
        <fullName evidence="2">Uncharacterized protein</fullName>
    </submittedName>
</protein>
<evidence type="ECO:0000313" key="3">
    <source>
        <dbReference type="Proteomes" id="UP000660024"/>
    </source>
</evidence>
<dbReference type="RefSeq" id="WP_200587809.1">
    <property type="nucleotide sequence ID" value="NZ_JAEHFY010000026.1"/>
</dbReference>
<dbReference type="EMBL" id="JAEHFY010000026">
    <property type="protein sequence ID" value="MBK0384270.1"/>
    <property type="molecule type" value="Genomic_DNA"/>
</dbReference>
<dbReference type="Proteomes" id="UP000660024">
    <property type="component" value="Unassembled WGS sequence"/>
</dbReference>
<reference evidence="2 3" key="1">
    <citation type="submission" date="2020-12" db="EMBL/GenBank/DDBJ databases">
        <title>Bacterial novel species Pedobacter sp. SD-b isolated from soil.</title>
        <authorList>
            <person name="Jung H.-Y."/>
        </authorList>
    </citation>
    <scope>NUCLEOTIDE SEQUENCE [LARGE SCALE GENOMIC DNA]</scope>
    <source>
        <strain evidence="2 3">SD-b</strain>
    </source>
</reference>
<feature type="signal peptide" evidence="1">
    <location>
        <begin position="1"/>
        <end position="19"/>
    </location>
</feature>
<name>A0ABS1BMZ8_9SPHI</name>
<evidence type="ECO:0000256" key="1">
    <source>
        <dbReference type="SAM" id="SignalP"/>
    </source>
</evidence>
<proteinExistence type="predicted"/>
<keyword evidence="1" id="KW-0732">Signal</keyword>